<evidence type="ECO:0000313" key="2">
    <source>
        <dbReference type="EMBL" id="CZT23325.1"/>
    </source>
</evidence>
<dbReference type="AlphaFoldDB" id="A0A2D3VC98"/>
<organism evidence="2 3">
    <name type="scientific">Ramularia collo-cygni</name>
    <dbReference type="NCBI Taxonomy" id="112498"/>
    <lineage>
        <taxon>Eukaryota</taxon>
        <taxon>Fungi</taxon>
        <taxon>Dikarya</taxon>
        <taxon>Ascomycota</taxon>
        <taxon>Pezizomycotina</taxon>
        <taxon>Dothideomycetes</taxon>
        <taxon>Dothideomycetidae</taxon>
        <taxon>Mycosphaerellales</taxon>
        <taxon>Mycosphaerellaceae</taxon>
        <taxon>Ramularia</taxon>
    </lineage>
</organism>
<evidence type="ECO:0000313" key="3">
    <source>
        <dbReference type="Proteomes" id="UP000225277"/>
    </source>
</evidence>
<evidence type="ECO:0000256" key="1">
    <source>
        <dbReference type="SAM" id="SignalP"/>
    </source>
</evidence>
<dbReference type="EMBL" id="FJUY01000016">
    <property type="protein sequence ID" value="CZT23325.1"/>
    <property type="molecule type" value="Genomic_DNA"/>
</dbReference>
<evidence type="ECO:0008006" key="4">
    <source>
        <dbReference type="Google" id="ProtNLM"/>
    </source>
</evidence>
<feature type="signal peptide" evidence="1">
    <location>
        <begin position="1"/>
        <end position="19"/>
    </location>
</feature>
<dbReference type="RefSeq" id="XP_023630049.1">
    <property type="nucleotide sequence ID" value="XM_023774281.1"/>
</dbReference>
<dbReference type="GeneID" id="35604115"/>
<name>A0A2D3VC98_9PEZI</name>
<keyword evidence="3" id="KW-1185">Reference proteome</keyword>
<sequence length="310" mass="33063">MTFLRHALVCAALSASLSAAVPSQPASYASATCEKAGSSENTWSARNLKTIETIYDLTVYPKNVPVITGGDASVPPNLFSSNATGRFSPVGEFVGFSEAWESFFAFAPAPRNGSGLAIYKADVVNFVSACPEVASSVVYLRTGIVSESGELDRSAPTSTLSQIVFWRFDDQGAVEKYQAWSPNVQAWTQASTGIDYSNMTIQQMAPQGLCPQIQSICTGSAQQFSSVEDCSTQLSSKPFGSFDEAWGDNLACRTVYLTLAASRPEKHCPSVGSTGGGKCVAIDYSIDYYDDAHLFNAPEGSVFTCPEPFA</sequence>
<accession>A0A2D3VC98</accession>
<dbReference type="Proteomes" id="UP000225277">
    <property type="component" value="Unassembled WGS sequence"/>
</dbReference>
<keyword evidence="1" id="KW-0732">Signal</keyword>
<feature type="chain" id="PRO_5013676128" description="Secreted protein" evidence="1">
    <location>
        <begin position="20"/>
        <end position="310"/>
    </location>
</feature>
<protein>
    <recommendedName>
        <fullName evidence="4">Secreted protein</fullName>
    </recommendedName>
</protein>
<dbReference type="OrthoDB" id="10010954at2759"/>
<reference evidence="2 3" key="1">
    <citation type="submission" date="2016-03" db="EMBL/GenBank/DDBJ databases">
        <authorList>
            <person name="Ploux O."/>
        </authorList>
    </citation>
    <scope>NUCLEOTIDE SEQUENCE [LARGE SCALE GENOMIC DNA]</scope>
    <source>
        <strain evidence="2 3">URUG2</strain>
    </source>
</reference>
<proteinExistence type="predicted"/>
<gene>
    <name evidence="2" type="ORF">RCC_09037</name>
</gene>